<proteinExistence type="predicted"/>
<organism evidence="1 2">
    <name type="scientific">Cricetulus griseus</name>
    <name type="common">Chinese hamster</name>
    <name type="synonym">Cricetulus barabensis griseus</name>
    <dbReference type="NCBI Taxonomy" id="10029"/>
    <lineage>
        <taxon>Eukaryota</taxon>
        <taxon>Metazoa</taxon>
        <taxon>Chordata</taxon>
        <taxon>Craniata</taxon>
        <taxon>Vertebrata</taxon>
        <taxon>Euteleostomi</taxon>
        <taxon>Mammalia</taxon>
        <taxon>Eutheria</taxon>
        <taxon>Euarchontoglires</taxon>
        <taxon>Glires</taxon>
        <taxon>Rodentia</taxon>
        <taxon>Myomorpha</taxon>
        <taxon>Muroidea</taxon>
        <taxon>Cricetidae</taxon>
        <taxon>Cricetinae</taxon>
        <taxon>Cricetulus</taxon>
    </lineage>
</organism>
<dbReference type="AlphaFoldDB" id="G3HYR9"/>
<evidence type="ECO:0000313" key="1">
    <source>
        <dbReference type="EMBL" id="EGW09309.1"/>
    </source>
</evidence>
<dbReference type="Proteomes" id="UP000001075">
    <property type="component" value="Unassembled WGS sequence"/>
</dbReference>
<reference evidence="2" key="1">
    <citation type="journal article" date="2011" name="Nat. Biotechnol.">
        <title>The genomic sequence of the Chinese hamster ovary (CHO)-K1 cell line.</title>
        <authorList>
            <person name="Xu X."/>
            <person name="Nagarajan H."/>
            <person name="Lewis N.E."/>
            <person name="Pan S."/>
            <person name="Cai Z."/>
            <person name="Liu X."/>
            <person name="Chen W."/>
            <person name="Xie M."/>
            <person name="Wang W."/>
            <person name="Hammond S."/>
            <person name="Andersen M.R."/>
            <person name="Neff N."/>
            <person name="Passarelli B."/>
            <person name="Koh W."/>
            <person name="Fan H.C."/>
            <person name="Wang J."/>
            <person name="Gui Y."/>
            <person name="Lee K.H."/>
            <person name="Betenbaugh M.J."/>
            <person name="Quake S.R."/>
            <person name="Famili I."/>
            <person name="Palsson B.O."/>
            <person name="Wang J."/>
        </authorList>
    </citation>
    <scope>NUCLEOTIDE SEQUENCE [LARGE SCALE GENOMIC DNA]</scope>
    <source>
        <strain evidence="2">CHO K1 cell line</strain>
    </source>
</reference>
<sequence length="62" mass="6675">MAAQSHEVPLPWRGHRRVCTLTSQPLLAVLADLLLDQSLLFLQLTGTLFSKACNLQSGGAEG</sequence>
<protein>
    <submittedName>
        <fullName evidence="1">Uncharacterized protein</fullName>
    </submittedName>
</protein>
<dbReference type="EMBL" id="JH000944">
    <property type="protein sequence ID" value="EGW09309.1"/>
    <property type="molecule type" value="Genomic_DNA"/>
</dbReference>
<accession>G3HYR9</accession>
<evidence type="ECO:0000313" key="2">
    <source>
        <dbReference type="Proteomes" id="UP000001075"/>
    </source>
</evidence>
<dbReference type="InParanoid" id="G3HYR9"/>
<name>G3HYR9_CRIGR</name>
<gene>
    <name evidence="1" type="ORF">I79_016210</name>
</gene>